<reference evidence="3" key="1">
    <citation type="submission" date="2006-05" db="EMBL/GenBank/DDBJ databases">
        <title>Complete sequence of chromosome 1 of Burkholderia cenocepacia AU 1054.</title>
        <authorList>
            <consortium name="US DOE Joint Genome Institute"/>
            <person name="Copeland A."/>
            <person name="Lucas S."/>
            <person name="Lapidus A."/>
            <person name="Barry K."/>
            <person name="Detter J.C."/>
            <person name="Glavina del Rio T."/>
            <person name="Hammon N."/>
            <person name="Israni S."/>
            <person name="Dalin E."/>
            <person name="Tice H."/>
            <person name="Pitluck S."/>
            <person name="Chain P."/>
            <person name="Malfatti S."/>
            <person name="Shin M."/>
            <person name="Vergez L."/>
            <person name="Schmutz J."/>
            <person name="Larimer F."/>
            <person name="Land M."/>
            <person name="Hauser L."/>
            <person name="Kyrpides N."/>
            <person name="Lykidis A."/>
            <person name="LiPuma J.J."/>
            <person name="Konstantinidis K."/>
            <person name="Tiedje J.M."/>
            <person name="Richardson P."/>
        </authorList>
    </citation>
    <scope>NUCLEOTIDE SEQUENCE [LARGE SCALE GENOMIC DNA]</scope>
    <source>
        <strain evidence="3">AU 1054</strain>
    </source>
</reference>
<sequence precursor="true">MKRMHGMMLAAWIAAGCAATAAMAQDHGNHDNRDDRGGHGMQRGHGPKHVPPGQAKHRDDDVPPRWADQPRRDWHKGDRLPDEFRDRQYVVDDWRGYRLSPPPRGYHWVGVGGDYLLVQIGSGIVLRVGP</sequence>
<accession>A0A0H2XRH0</accession>
<feature type="region of interest" description="Disordered" evidence="1">
    <location>
        <begin position="24"/>
        <end position="82"/>
    </location>
</feature>
<dbReference type="PROSITE" id="PS51257">
    <property type="entry name" value="PROKAR_LIPOPROTEIN"/>
    <property type="match status" value="1"/>
</dbReference>
<feature type="signal peptide" evidence="2">
    <location>
        <begin position="1"/>
        <end position="24"/>
    </location>
</feature>
<keyword evidence="2" id="KW-0732">Signal</keyword>
<feature type="compositionally biased region" description="Basic and acidic residues" evidence="1">
    <location>
        <begin position="56"/>
        <end position="82"/>
    </location>
</feature>
<protein>
    <submittedName>
        <fullName evidence="3">Integral membrane protein-like protein</fullName>
    </submittedName>
</protein>
<evidence type="ECO:0000256" key="2">
    <source>
        <dbReference type="SAM" id="SignalP"/>
    </source>
</evidence>
<dbReference type="AlphaFoldDB" id="A0A0H2XRH0"/>
<dbReference type="HOGENOM" id="CLU_102089_0_1_4"/>
<evidence type="ECO:0000313" key="3">
    <source>
        <dbReference type="EMBL" id="ABF76598.1"/>
    </source>
</evidence>
<name>A0A0H2XRH0_BURO1</name>
<proteinExistence type="predicted"/>
<dbReference type="EMBL" id="CP000378">
    <property type="protein sequence ID" value="ABF76598.1"/>
    <property type="molecule type" value="Genomic_DNA"/>
</dbReference>
<feature type="compositionally biased region" description="Basic and acidic residues" evidence="1">
    <location>
        <begin position="27"/>
        <end position="38"/>
    </location>
</feature>
<organism evidence="3">
    <name type="scientific">Burkholderia orbicola (strain AU 1054)</name>
    <dbReference type="NCBI Taxonomy" id="331271"/>
    <lineage>
        <taxon>Bacteria</taxon>
        <taxon>Pseudomonadati</taxon>
        <taxon>Pseudomonadota</taxon>
        <taxon>Betaproteobacteria</taxon>
        <taxon>Burkholderiales</taxon>
        <taxon>Burkholderiaceae</taxon>
        <taxon>Burkholderia</taxon>
        <taxon>Burkholderia cepacia complex</taxon>
        <taxon>Burkholderia orbicola</taxon>
    </lineage>
</organism>
<feature type="chain" id="PRO_5002601712" evidence="2">
    <location>
        <begin position="25"/>
        <end position="130"/>
    </location>
</feature>
<dbReference type="Gene3D" id="3.10.450.160">
    <property type="entry name" value="inner membrane protein cigr"/>
    <property type="match status" value="1"/>
</dbReference>
<dbReference type="InterPro" id="IPR024572">
    <property type="entry name" value="RcnB"/>
</dbReference>
<evidence type="ECO:0000256" key="1">
    <source>
        <dbReference type="SAM" id="MobiDB-lite"/>
    </source>
</evidence>
<gene>
    <name evidence="3" type="ordered locus">Bcen_1694</name>
</gene>
<dbReference type="Pfam" id="PF11776">
    <property type="entry name" value="RcnB"/>
    <property type="match status" value="1"/>
</dbReference>